<gene>
    <name evidence="2" type="ORF">SS37A_29710</name>
</gene>
<keyword evidence="3" id="KW-1185">Reference proteome</keyword>
<dbReference type="Pfam" id="PF01048">
    <property type="entry name" value="PNP_UDP_1"/>
    <property type="match status" value="1"/>
</dbReference>
<feature type="domain" description="Nucleoside phosphorylase" evidence="1">
    <location>
        <begin position="35"/>
        <end position="177"/>
    </location>
</feature>
<dbReference type="NCBIfam" id="TIGR03468">
    <property type="entry name" value="HpnG"/>
    <property type="match status" value="1"/>
</dbReference>
<accession>A0ABM8EBU2</accession>
<proteinExistence type="predicted"/>
<organism evidence="2 3">
    <name type="scientific">Methylocystis iwaonis</name>
    <dbReference type="NCBI Taxonomy" id="2885079"/>
    <lineage>
        <taxon>Bacteria</taxon>
        <taxon>Pseudomonadati</taxon>
        <taxon>Pseudomonadota</taxon>
        <taxon>Alphaproteobacteria</taxon>
        <taxon>Hyphomicrobiales</taxon>
        <taxon>Methylocystaceae</taxon>
        <taxon>Methylocystis</taxon>
    </lineage>
</organism>
<evidence type="ECO:0000313" key="2">
    <source>
        <dbReference type="EMBL" id="BDV35442.1"/>
    </source>
</evidence>
<dbReference type="PANTHER" id="PTHR46832:SF1">
    <property type="entry name" value="5'-METHYLTHIOADENOSINE_S-ADENOSYLHOMOCYSTEINE NUCLEOSIDASE"/>
    <property type="match status" value="1"/>
</dbReference>
<evidence type="ECO:0000313" key="3">
    <source>
        <dbReference type="Proteomes" id="UP001317629"/>
    </source>
</evidence>
<dbReference type="InterPro" id="IPR017831">
    <property type="entry name" value="Hopanoid-assoc_phosphoryl_HpnG"/>
</dbReference>
<dbReference type="SUPFAM" id="SSF53167">
    <property type="entry name" value="Purine and uridine phosphorylases"/>
    <property type="match status" value="1"/>
</dbReference>
<dbReference type="Gene3D" id="3.40.50.1580">
    <property type="entry name" value="Nucleoside phosphorylase domain"/>
    <property type="match status" value="1"/>
</dbReference>
<dbReference type="Proteomes" id="UP001317629">
    <property type="component" value="Chromosome"/>
</dbReference>
<dbReference type="InterPro" id="IPR035994">
    <property type="entry name" value="Nucleoside_phosphorylase_sf"/>
</dbReference>
<dbReference type="InterPro" id="IPR000845">
    <property type="entry name" value="Nucleoside_phosphorylase_d"/>
</dbReference>
<sequence length="244" mass="25732">MTLVQSRRREAVRTEAPGPVLVVTGMKREAACAMGEGVVVLCSGASVTRLRVELDRLHGRRFSAIVSFGLAGGLDYALRPGDIVVADAVISNGARHETHEHLSGALAEAIAAKGRKAVPGAIVGVDEPAMDTMSKAWLRESSRAHAVDMESHLAAEYARDWKIPFVALRAISDPASRALPPLAAKALTPEGDVDGKIVARELLRAPRQIGELILAGLDSRAAFGSLGRCGPLLGPLARLMLADL</sequence>
<reference evidence="2 3" key="1">
    <citation type="journal article" date="2023" name="Int. J. Syst. Evol. Microbiol.">
        <title>Methylocystis iwaonis sp. nov., a type II methane-oxidizing bacterium from surface soil of a rice paddy field in Japan, and emended description of the genus Methylocystis (ex Whittenbury et al. 1970) Bowman et al. 1993.</title>
        <authorList>
            <person name="Kaise H."/>
            <person name="Sawadogo J.B."/>
            <person name="Alam M.S."/>
            <person name="Ueno C."/>
            <person name="Dianou D."/>
            <person name="Shinjo R."/>
            <person name="Asakawa S."/>
        </authorList>
    </citation>
    <scope>NUCLEOTIDE SEQUENCE [LARGE SCALE GENOMIC DNA]</scope>
    <source>
        <strain evidence="2 3">SS37A-Re</strain>
    </source>
</reference>
<dbReference type="CDD" id="cd17768">
    <property type="entry name" value="adenosylhopane_nucleosidase_HpnG-like"/>
    <property type="match status" value="1"/>
</dbReference>
<evidence type="ECO:0000259" key="1">
    <source>
        <dbReference type="Pfam" id="PF01048"/>
    </source>
</evidence>
<dbReference type="EMBL" id="AP027142">
    <property type="protein sequence ID" value="BDV35442.1"/>
    <property type="molecule type" value="Genomic_DNA"/>
</dbReference>
<dbReference type="PANTHER" id="PTHR46832">
    <property type="entry name" value="5'-METHYLTHIOADENOSINE/S-ADENOSYLHOMOCYSTEINE NUCLEOSIDASE"/>
    <property type="match status" value="1"/>
</dbReference>
<dbReference type="RefSeq" id="WP_281928885.1">
    <property type="nucleotide sequence ID" value="NZ_AP027142.1"/>
</dbReference>
<protein>
    <recommendedName>
        <fullName evidence="1">Nucleoside phosphorylase domain-containing protein</fullName>
    </recommendedName>
</protein>
<name>A0ABM8EBU2_9HYPH</name>